<reference evidence="3 4" key="2">
    <citation type="submission" date="2020-05" db="EMBL/GenBank/DDBJ databases">
        <authorList>
            <person name="Campoy J."/>
            <person name="Schneeberger K."/>
            <person name="Spophaly S."/>
        </authorList>
    </citation>
    <scope>NUCLEOTIDE SEQUENCE [LARGE SCALE GENOMIC DNA]</scope>
    <source>
        <strain evidence="3">PruArmRojPasFocal</strain>
    </source>
</reference>
<organism evidence="3 5">
    <name type="scientific">Prunus armeniaca</name>
    <name type="common">Apricot</name>
    <name type="synonym">Armeniaca vulgaris</name>
    <dbReference type="NCBI Taxonomy" id="36596"/>
    <lineage>
        <taxon>Eukaryota</taxon>
        <taxon>Viridiplantae</taxon>
        <taxon>Streptophyta</taxon>
        <taxon>Embryophyta</taxon>
        <taxon>Tracheophyta</taxon>
        <taxon>Spermatophyta</taxon>
        <taxon>Magnoliopsida</taxon>
        <taxon>eudicotyledons</taxon>
        <taxon>Gunneridae</taxon>
        <taxon>Pentapetalae</taxon>
        <taxon>rosids</taxon>
        <taxon>fabids</taxon>
        <taxon>Rosales</taxon>
        <taxon>Rosaceae</taxon>
        <taxon>Amygdaloideae</taxon>
        <taxon>Amygdaleae</taxon>
        <taxon>Prunus</taxon>
    </lineage>
</organism>
<dbReference type="Proteomes" id="UP000507245">
    <property type="component" value="Unassembled WGS sequence"/>
</dbReference>
<accession>A0A6J5WCE5</accession>
<dbReference type="EMBL" id="CAEKDK010000002">
    <property type="protein sequence ID" value="CAB4269017.1"/>
    <property type="molecule type" value="Genomic_DNA"/>
</dbReference>
<dbReference type="EMBL" id="CAEKKB010000002">
    <property type="protein sequence ID" value="CAB4299396.1"/>
    <property type="molecule type" value="Genomic_DNA"/>
</dbReference>
<gene>
    <name evidence="2" type="ORF">CURHAP_LOCUS13970</name>
    <name evidence="3" type="ORF">ORAREDHAP_LOCUS13528</name>
</gene>
<evidence type="ECO:0000313" key="4">
    <source>
        <dbReference type="Proteomes" id="UP000507222"/>
    </source>
</evidence>
<dbReference type="Pfam" id="PF23310">
    <property type="entry name" value="TPR_27"/>
    <property type="match status" value="1"/>
</dbReference>
<dbReference type="OrthoDB" id="1926629at2759"/>
<sequence length="156" mass="18276">MLNDPECKEHNSPKIIDRQVVTQFFIFKDDEAVNNFWVAAMAGHMESSYIVGLLGLVNPTKGKENAMELLCHLSKTKKIDMQACRESIMNRLMRYTILGLVTPPTLAKFTADINFFLNCLNCEGTREWYFLWDMGGEWKRELYCFQHKLRRQTSWI</sequence>
<evidence type="ECO:0000313" key="2">
    <source>
        <dbReference type="EMBL" id="CAB4269017.1"/>
    </source>
</evidence>
<evidence type="ECO:0000259" key="1">
    <source>
        <dbReference type="Pfam" id="PF23310"/>
    </source>
</evidence>
<dbReference type="AlphaFoldDB" id="A0A6J5WCE5"/>
<evidence type="ECO:0000313" key="3">
    <source>
        <dbReference type="EMBL" id="CAB4299396.1"/>
    </source>
</evidence>
<keyword evidence="5" id="KW-1185">Reference proteome</keyword>
<protein>
    <recommendedName>
        <fullName evidence="1">At2g35280-like TPR domain-containing protein</fullName>
    </recommendedName>
</protein>
<name>A0A6J5WCE5_PRUAR</name>
<dbReference type="Proteomes" id="UP000507222">
    <property type="component" value="Unassembled WGS sequence"/>
</dbReference>
<dbReference type="InterPro" id="IPR057136">
    <property type="entry name" value="At2g35280_TPR_dom"/>
</dbReference>
<feature type="domain" description="At2g35280-like TPR" evidence="1">
    <location>
        <begin position="6"/>
        <end position="89"/>
    </location>
</feature>
<evidence type="ECO:0000313" key="5">
    <source>
        <dbReference type="Proteomes" id="UP000507245"/>
    </source>
</evidence>
<proteinExistence type="predicted"/>
<reference evidence="5" key="1">
    <citation type="journal article" date="2020" name="Genome Biol.">
        <title>Gamete binning: chromosome-level and haplotype-resolved genome assembly enabled by high-throughput single-cell sequencing of gamete genomes.</title>
        <authorList>
            <person name="Campoy J.A."/>
            <person name="Sun H."/>
            <person name="Goel M."/>
            <person name="Jiao W.-B."/>
            <person name="Folz-Donahue K."/>
            <person name="Wang N."/>
            <person name="Rubio M."/>
            <person name="Liu C."/>
            <person name="Kukat C."/>
            <person name="Ruiz D."/>
            <person name="Huettel B."/>
            <person name="Schneeberger K."/>
        </authorList>
    </citation>
    <scope>NUCLEOTIDE SEQUENCE [LARGE SCALE GENOMIC DNA]</scope>
    <source>
        <strain evidence="5">cv. Rojo Pasion</strain>
    </source>
</reference>